<protein>
    <submittedName>
        <fullName evidence="1">Uncharacterized protein</fullName>
    </submittedName>
</protein>
<evidence type="ECO:0000313" key="1">
    <source>
        <dbReference type="EMBL" id="MED6113487.1"/>
    </source>
</evidence>
<evidence type="ECO:0000313" key="2">
    <source>
        <dbReference type="Proteomes" id="UP001341840"/>
    </source>
</evidence>
<accession>A0ABU6QPR7</accession>
<organism evidence="1 2">
    <name type="scientific">Stylosanthes scabra</name>
    <dbReference type="NCBI Taxonomy" id="79078"/>
    <lineage>
        <taxon>Eukaryota</taxon>
        <taxon>Viridiplantae</taxon>
        <taxon>Streptophyta</taxon>
        <taxon>Embryophyta</taxon>
        <taxon>Tracheophyta</taxon>
        <taxon>Spermatophyta</taxon>
        <taxon>Magnoliopsida</taxon>
        <taxon>eudicotyledons</taxon>
        <taxon>Gunneridae</taxon>
        <taxon>Pentapetalae</taxon>
        <taxon>rosids</taxon>
        <taxon>fabids</taxon>
        <taxon>Fabales</taxon>
        <taxon>Fabaceae</taxon>
        <taxon>Papilionoideae</taxon>
        <taxon>50 kb inversion clade</taxon>
        <taxon>dalbergioids sensu lato</taxon>
        <taxon>Dalbergieae</taxon>
        <taxon>Pterocarpus clade</taxon>
        <taxon>Stylosanthes</taxon>
    </lineage>
</organism>
<keyword evidence="2" id="KW-1185">Reference proteome</keyword>
<proteinExistence type="predicted"/>
<gene>
    <name evidence="1" type="ORF">PIB30_071257</name>
</gene>
<dbReference type="EMBL" id="JASCZI010000820">
    <property type="protein sequence ID" value="MED6113487.1"/>
    <property type="molecule type" value="Genomic_DNA"/>
</dbReference>
<name>A0ABU6QPR7_9FABA</name>
<comment type="caution">
    <text evidence="1">The sequence shown here is derived from an EMBL/GenBank/DDBJ whole genome shotgun (WGS) entry which is preliminary data.</text>
</comment>
<reference evidence="1 2" key="1">
    <citation type="journal article" date="2023" name="Plants (Basel)">
        <title>Bridging the Gap: Combining Genomics and Transcriptomics Approaches to Understand Stylosanthes scabra, an Orphan Legume from the Brazilian Caatinga.</title>
        <authorList>
            <person name="Ferreira-Neto J.R.C."/>
            <person name="da Silva M.D."/>
            <person name="Binneck E."/>
            <person name="de Melo N.F."/>
            <person name="da Silva R.H."/>
            <person name="de Melo A.L.T.M."/>
            <person name="Pandolfi V."/>
            <person name="Bustamante F.O."/>
            <person name="Brasileiro-Vidal A.C."/>
            <person name="Benko-Iseppon A.M."/>
        </authorList>
    </citation>
    <scope>NUCLEOTIDE SEQUENCE [LARGE SCALE GENOMIC DNA]</scope>
    <source>
        <tissue evidence="1">Leaves</tissue>
    </source>
</reference>
<dbReference type="Proteomes" id="UP001341840">
    <property type="component" value="Unassembled WGS sequence"/>
</dbReference>
<sequence length="86" mass="9047">MKSSATSPTRNSSVTGATLSSAGKDVQNFIDLLEARRAAEKAYDVAKVDERVNRAVVAANRATNAARLAALGCAETNASQCEHTEH</sequence>